<keyword evidence="1" id="KW-0802">TPR repeat</keyword>
<protein>
    <recommendedName>
        <fullName evidence="5">Tetratricopeptide repeat protein</fullName>
    </recommendedName>
</protein>
<dbReference type="RefSeq" id="WP_154280244.1">
    <property type="nucleotide sequence ID" value="NZ_JBHUJQ010000001.1"/>
</dbReference>
<dbReference type="PROSITE" id="PS50005">
    <property type="entry name" value="TPR"/>
    <property type="match status" value="1"/>
</dbReference>
<accession>A0A7K0FYG9</accession>
<dbReference type="EMBL" id="WKKH01000009">
    <property type="protein sequence ID" value="MRX76009.1"/>
    <property type="molecule type" value="Genomic_DNA"/>
</dbReference>
<evidence type="ECO:0000256" key="1">
    <source>
        <dbReference type="PROSITE-ProRule" id="PRU00339"/>
    </source>
</evidence>
<keyword evidence="2" id="KW-0732">Signal</keyword>
<feature type="signal peptide" evidence="2">
    <location>
        <begin position="1"/>
        <end position="21"/>
    </location>
</feature>
<dbReference type="InterPro" id="IPR011990">
    <property type="entry name" value="TPR-like_helical_dom_sf"/>
</dbReference>
<keyword evidence="4" id="KW-1185">Reference proteome</keyword>
<dbReference type="Gene3D" id="1.25.40.10">
    <property type="entry name" value="Tetratricopeptide repeat domain"/>
    <property type="match status" value="2"/>
</dbReference>
<dbReference type="OrthoDB" id="739506at2"/>
<reference evidence="3 4" key="1">
    <citation type="submission" date="2019-11" db="EMBL/GenBank/DDBJ databases">
        <title>Pedobacter petrophilus genome.</title>
        <authorList>
            <person name="Feldbauer M.J."/>
            <person name="Newman J.D."/>
        </authorList>
    </citation>
    <scope>NUCLEOTIDE SEQUENCE [LARGE SCALE GENOMIC DNA]</scope>
    <source>
        <strain evidence="3 4">LMG 29686</strain>
    </source>
</reference>
<dbReference type="SUPFAM" id="SSF48452">
    <property type="entry name" value="TPR-like"/>
    <property type="match status" value="1"/>
</dbReference>
<sequence>MQKGFKLLIALLISTSLNSFAQKSQILIARNSVGKLQASIANKEDEKKQLAIITEGLKAIESAEKDNKTKNWAETWSLKSYLTSYASLIDTDAANSDKFYEAANTAIKQARGLDKYEDNSGLIKASNHNILIKKQERGNASFFNNEFNEAYEDLKEVSDSFPADTTLALNTGICALNIQNYDESISYFKRAKDNGIHNASMFQKLSQLYSAKYDYETAIKTLEEGLLKNPFNKNLTNDYINLLLDTENYVKATSLIEGNLKVEKGNKLLYFLYGYLQQAGGNNPTAILAYDKALATDQNYFDALYQLSLAYINTANETLQKNDAEKVSNYSSLINRAQLALQRANEINPNDKKTVQLLLDIYSRKKATDKVQELNRRLQEL</sequence>
<name>A0A7K0FYG9_9SPHI</name>
<evidence type="ECO:0000313" key="4">
    <source>
        <dbReference type="Proteomes" id="UP000487757"/>
    </source>
</evidence>
<evidence type="ECO:0008006" key="5">
    <source>
        <dbReference type="Google" id="ProtNLM"/>
    </source>
</evidence>
<dbReference type="Pfam" id="PF13432">
    <property type="entry name" value="TPR_16"/>
    <property type="match status" value="1"/>
</dbReference>
<evidence type="ECO:0000256" key="2">
    <source>
        <dbReference type="SAM" id="SignalP"/>
    </source>
</evidence>
<comment type="caution">
    <text evidence="3">The sequence shown here is derived from an EMBL/GenBank/DDBJ whole genome shotgun (WGS) entry which is preliminary data.</text>
</comment>
<dbReference type="Proteomes" id="UP000487757">
    <property type="component" value="Unassembled WGS sequence"/>
</dbReference>
<gene>
    <name evidence="3" type="ORF">GJU39_07895</name>
</gene>
<organism evidence="3 4">
    <name type="scientific">Pedobacter petrophilus</name>
    <dbReference type="NCBI Taxonomy" id="1908241"/>
    <lineage>
        <taxon>Bacteria</taxon>
        <taxon>Pseudomonadati</taxon>
        <taxon>Bacteroidota</taxon>
        <taxon>Sphingobacteriia</taxon>
        <taxon>Sphingobacteriales</taxon>
        <taxon>Sphingobacteriaceae</taxon>
        <taxon>Pedobacter</taxon>
    </lineage>
</organism>
<proteinExistence type="predicted"/>
<feature type="chain" id="PRO_5029788341" description="Tetratricopeptide repeat protein" evidence="2">
    <location>
        <begin position="22"/>
        <end position="381"/>
    </location>
</feature>
<feature type="repeat" description="TPR" evidence="1">
    <location>
        <begin position="199"/>
        <end position="232"/>
    </location>
</feature>
<dbReference type="AlphaFoldDB" id="A0A7K0FYG9"/>
<dbReference type="InterPro" id="IPR019734">
    <property type="entry name" value="TPR_rpt"/>
</dbReference>
<evidence type="ECO:0000313" key="3">
    <source>
        <dbReference type="EMBL" id="MRX76009.1"/>
    </source>
</evidence>